<sequence>MFVVSIFINNYEDMKKRYKYHILFSIYLICTIPVLPIIFITYLFDRISDWISHKYEFVKGEIIRKYKPL</sequence>
<name>A0A3E5B8E8_9BACE</name>
<reference evidence="2 3" key="1">
    <citation type="submission" date="2018-08" db="EMBL/GenBank/DDBJ databases">
        <title>A genome reference for cultivated species of the human gut microbiota.</title>
        <authorList>
            <person name="Zou Y."/>
            <person name="Xue W."/>
            <person name="Luo G."/>
        </authorList>
    </citation>
    <scope>NUCLEOTIDE SEQUENCE [LARGE SCALE GENOMIC DNA]</scope>
    <source>
        <strain evidence="2 3">OM05-15BH</strain>
    </source>
</reference>
<keyword evidence="1" id="KW-0812">Transmembrane</keyword>
<evidence type="ECO:0000256" key="1">
    <source>
        <dbReference type="SAM" id="Phobius"/>
    </source>
</evidence>
<evidence type="ECO:0000313" key="2">
    <source>
        <dbReference type="EMBL" id="RGN33851.1"/>
    </source>
</evidence>
<keyword evidence="1" id="KW-1133">Transmembrane helix</keyword>
<comment type="caution">
    <text evidence="2">The sequence shown here is derived from an EMBL/GenBank/DDBJ whole genome shotgun (WGS) entry which is preliminary data.</text>
</comment>
<accession>A0A3E5B8E8</accession>
<keyword evidence="1" id="KW-0472">Membrane</keyword>
<dbReference type="AlphaFoldDB" id="A0A3E5B8E8"/>
<gene>
    <name evidence="2" type="ORF">DXB65_15335</name>
</gene>
<proteinExistence type="predicted"/>
<evidence type="ECO:0000313" key="3">
    <source>
        <dbReference type="Proteomes" id="UP000260983"/>
    </source>
</evidence>
<dbReference type="Proteomes" id="UP000260983">
    <property type="component" value="Unassembled WGS sequence"/>
</dbReference>
<organism evidence="2 3">
    <name type="scientific">Bacteroides oleiciplenus</name>
    <dbReference type="NCBI Taxonomy" id="626931"/>
    <lineage>
        <taxon>Bacteria</taxon>
        <taxon>Pseudomonadati</taxon>
        <taxon>Bacteroidota</taxon>
        <taxon>Bacteroidia</taxon>
        <taxon>Bacteroidales</taxon>
        <taxon>Bacteroidaceae</taxon>
        <taxon>Bacteroides</taxon>
    </lineage>
</organism>
<protein>
    <submittedName>
        <fullName evidence="2">Uncharacterized protein</fullName>
    </submittedName>
</protein>
<feature type="transmembrane region" description="Helical" evidence="1">
    <location>
        <begin position="20"/>
        <end position="44"/>
    </location>
</feature>
<dbReference type="EMBL" id="QSUL01000010">
    <property type="protein sequence ID" value="RGN33851.1"/>
    <property type="molecule type" value="Genomic_DNA"/>
</dbReference>